<evidence type="ECO:0000256" key="2">
    <source>
        <dbReference type="ARBA" id="ARBA00022448"/>
    </source>
</evidence>
<protein>
    <submittedName>
        <fullName evidence="9">Peptide transporter</fullName>
    </submittedName>
</protein>
<keyword evidence="2 7" id="KW-0813">Transport</keyword>
<comment type="similarity">
    <text evidence="7">Belongs to the binding-protein-dependent transport system permease family.</text>
</comment>
<feature type="transmembrane region" description="Helical" evidence="7">
    <location>
        <begin position="20"/>
        <end position="40"/>
    </location>
</feature>
<dbReference type="GO" id="GO:0005886">
    <property type="term" value="C:plasma membrane"/>
    <property type="evidence" value="ECO:0007669"/>
    <property type="project" value="UniProtKB-SubCell"/>
</dbReference>
<proteinExistence type="inferred from homology"/>
<sequence>MTTATTRTTWRRLKKNKGALIGIAIIALAILVAVFAYLIAPDGSPNANRMVVEIGGQRPGYSQLFLQLPRARKVRSAGFFNRLFAGDEDKYQYIPITNYQQQGDSLIIQKYIDEGLTERVALPISQTRWQEGAAKGDFKVVTKKFHLGTDKYGRDILSRLLVGVRVSLGVGLVTVLISLSIGVMLGAMAGYFRGRTDDIIMWFINVIWSIPTLLLVFAITLVLGKGFWQVFIAIGLTMWVSVARIIRGQVLSVRELEYVEAAKALGYSHTRIVLRHVLPNVMGPVMVVAASNFASAIVIEAGLSFLGVGVQPPQPSWGLMIKENYNFIITHNPMLALAPGFAIMLLVLAFNMLGNGLRDALQVKE</sequence>
<accession>A0A1V9EXF6</accession>
<reference evidence="10" key="1">
    <citation type="submission" date="2016-04" db="EMBL/GenBank/DDBJ databases">
        <authorList>
            <person name="Chen L."/>
            <person name="Zhuang W."/>
            <person name="Wang G."/>
        </authorList>
    </citation>
    <scope>NUCLEOTIDE SEQUENCE [LARGE SCALE GENOMIC DNA]</scope>
    <source>
        <strain evidence="10">17621</strain>
    </source>
</reference>
<evidence type="ECO:0000313" key="9">
    <source>
        <dbReference type="EMBL" id="OQP50584.1"/>
    </source>
</evidence>
<dbReference type="Pfam" id="PF00528">
    <property type="entry name" value="BPD_transp_1"/>
    <property type="match status" value="1"/>
</dbReference>
<comment type="caution">
    <text evidence="9">The sequence shown here is derived from an EMBL/GenBank/DDBJ whole genome shotgun (WGS) entry which is preliminary data.</text>
</comment>
<comment type="subcellular location">
    <subcellularLocation>
        <location evidence="1 7">Cell membrane</location>
        <topology evidence="1 7">Multi-pass membrane protein</topology>
    </subcellularLocation>
</comment>
<keyword evidence="10" id="KW-1185">Reference proteome</keyword>
<feature type="transmembrane region" description="Helical" evidence="7">
    <location>
        <begin position="168"/>
        <end position="192"/>
    </location>
</feature>
<feature type="transmembrane region" description="Helical" evidence="7">
    <location>
        <begin position="285"/>
        <end position="308"/>
    </location>
</feature>
<dbReference type="InterPro" id="IPR050366">
    <property type="entry name" value="BP-dependent_transpt_permease"/>
</dbReference>
<dbReference type="Proteomes" id="UP000192610">
    <property type="component" value="Unassembled WGS sequence"/>
</dbReference>
<keyword evidence="5 7" id="KW-1133">Transmembrane helix</keyword>
<gene>
    <name evidence="9" type="ORF">A4H97_01725</name>
</gene>
<evidence type="ECO:0000256" key="5">
    <source>
        <dbReference type="ARBA" id="ARBA00022989"/>
    </source>
</evidence>
<dbReference type="AlphaFoldDB" id="A0A1V9EXF6"/>
<evidence type="ECO:0000259" key="8">
    <source>
        <dbReference type="PROSITE" id="PS50928"/>
    </source>
</evidence>
<evidence type="ECO:0000256" key="6">
    <source>
        <dbReference type="ARBA" id="ARBA00023136"/>
    </source>
</evidence>
<evidence type="ECO:0000256" key="7">
    <source>
        <dbReference type="RuleBase" id="RU363032"/>
    </source>
</evidence>
<evidence type="ECO:0000256" key="3">
    <source>
        <dbReference type="ARBA" id="ARBA00022475"/>
    </source>
</evidence>
<dbReference type="PANTHER" id="PTHR43386:SF1">
    <property type="entry name" value="D,D-DIPEPTIDE TRANSPORT SYSTEM PERMEASE PROTEIN DDPC-RELATED"/>
    <property type="match status" value="1"/>
</dbReference>
<keyword evidence="3" id="KW-1003">Cell membrane</keyword>
<organism evidence="9 10">
    <name type="scientific">Niastella yeongjuensis</name>
    <dbReference type="NCBI Taxonomy" id="354355"/>
    <lineage>
        <taxon>Bacteria</taxon>
        <taxon>Pseudomonadati</taxon>
        <taxon>Bacteroidota</taxon>
        <taxon>Chitinophagia</taxon>
        <taxon>Chitinophagales</taxon>
        <taxon>Chitinophagaceae</taxon>
        <taxon>Niastella</taxon>
    </lineage>
</organism>
<evidence type="ECO:0000313" key="10">
    <source>
        <dbReference type="Proteomes" id="UP000192610"/>
    </source>
</evidence>
<evidence type="ECO:0000256" key="4">
    <source>
        <dbReference type="ARBA" id="ARBA00022692"/>
    </source>
</evidence>
<dbReference type="InterPro" id="IPR000515">
    <property type="entry name" value="MetI-like"/>
</dbReference>
<dbReference type="STRING" id="354355.SAMN05660816_00600"/>
<dbReference type="PANTHER" id="PTHR43386">
    <property type="entry name" value="OLIGOPEPTIDE TRANSPORT SYSTEM PERMEASE PROTEIN APPC"/>
    <property type="match status" value="1"/>
</dbReference>
<dbReference type="PROSITE" id="PS50928">
    <property type="entry name" value="ABC_TM1"/>
    <property type="match status" value="1"/>
</dbReference>
<dbReference type="CDD" id="cd06261">
    <property type="entry name" value="TM_PBP2"/>
    <property type="match status" value="1"/>
</dbReference>
<dbReference type="EMBL" id="LVXG01000012">
    <property type="protein sequence ID" value="OQP50584.1"/>
    <property type="molecule type" value="Genomic_DNA"/>
</dbReference>
<evidence type="ECO:0000256" key="1">
    <source>
        <dbReference type="ARBA" id="ARBA00004651"/>
    </source>
</evidence>
<keyword evidence="4 7" id="KW-0812">Transmembrane</keyword>
<dbReference type="SUPFAM" id="SSF161098">
    <property type="entry name" value="MetI-like"/>
    <property type="match status" value="1"/>
</dbReference>
<dbReference type="GO" id="GO:0055085">
    <property type="term" value="P:transmembrane transport"/>
    <property type="evidence" value="ECO:0007669"/>
    <property type="project" value="InterPro"/>
</dbReference>
<dbReference type="InterPro" id="IPR035906">
    <property type="entry name" value="MetI-like_sf"/>
</dbReference>
<feature type="domain" description="ABC transmembrane type-1" evidence="8">
    <location>
        <begin position="164"/>
        <end position="354"/>
    </location>
</feature>
<feature type="transmembrane region" description="Helical" evidence="7">
    <location>
        <begin position="227"/>
        <end position="246"/>
    </location>
</feature>
<dbReference type="Pfam" id="PF12911">
    <property type="entry name" value="OppC_N"/>
    <property type="match status" value="1"/>
</dbReference>
<keyword evidence="6 7" id="KW-0472">Membrane</keyword>
<dbReference type="Gene3D" id="1.10.3720.10">
    <property type="entry name" value="MetI-like"/>
    <property type="match status" value="1"/>
</dbReference>
<dbReference type="RefSeq" id="WP_081198917.1">
    <property type="nucleotide sequence ID" value="NZ_FOCZ01000001.1"/>
</dbReference>
<dbReference type="OrthoDB" id="9783218at2"/>
<name>A0A1V9EXF6_9BACT</name>
<dbReference type="InterPro" id="IPR025966">
    <property type="entry name" value="OppC_N"/>
</dbReference>
<feature type="transmembrane region" description="Helical" evidence="7">
    <location>
        <begin position="328"/>
        <end position="350"/>
    </location>
</feature>
<feature type="transmembrane region" description="Helical" evidence="7">
    <location>
        <begin position="199"/>
        <end position="221"/>
    </location>
</feature>